<accession>A0A830BU20</accession>
<feature type="compositionally biased region" description="Polar residues" evidence="1">
    <location>
        <begin position="27"/>
        <end position="36"/>
    </location>
</feature>
<evidence type="ECO:0000313" key="3">
    <source>
        <dbReference type="Proteomes" id="UP000653305"/>
    </source>
</evidence>
<proteinExistence type="predicted"/>
<dbReference type="AlphaFoldDB" id="A0A830BU20"/>
<evidence type="ECO:0000256" key="1">
    <source>
        <dbReference type="SAM" id="MobiDB-lite"/>
    </source>
</evidence>
<dbReference type="EMBL" id="BMAC01000137">
    <property type="protein sequence ID" value="GFP87115.1"/>
    <property type="molecule type" value="Genomic_DNA"/>
</dbReference>
<dbReference type="Proteomes" id="UP000653305">
    <property type="component" value="Unassembled WGS sequence"/>
</dbReference>
<reference evidence="2" key="1">
    <citation type="submission" date="2020-07" db="EMBL/GenBank/DDBJ databases">
        <title>Ethylene signaling mediates host invasion by parasitic plants.</title>
        <authorList>
            <person name="Yoshida S."/>
        </authorList>
    </citation>
    <scope>NUCLEOTIDE SEQUENCE</scope>
    <source>
        <strain evidence="2">Okayama</strain>
    </source>
</reference>
<name>A0A830BU20_9LAMI</name>
<evidence type="ECO:0000313" key="2">
    <source>
        <dbReference type="EMBL" id="GFP87115.1"/>
    </source>
</evidence>
<protein>
    <submittedName>
        <fullName evidence="2">Patatin-like phospholipase domain-containing protein 2</fullName>
    </submittedName>
</protein>
<feature type="non-terminal residue" evidence="2">
    <location>
        <position position="160"/>
    </location>
</feature>
<keyword evidence="3" id="KW-1185">Reference proteome</keyword>
<sequence>MAVSVSSLLLPPTTTTAAVPFRRVSFSTQANPPQNTSSPPSPPPPEKKSFAVATGELFLGIASRVLIKGGKITDGGEEKEKIGAVVEDPVQPEVVWEQMVEDVEAERRRKAVTSPGFSFSAAGLLFPYHLGVAQLLIEEGYIKVLCSYSRKQHHWLVLQL</sequence>
<organism evidence="2 3">
    <name type="scientific">Phtheirospermum japonicum</name>
    <dbReference type="NCBI Taxonomy" id="374723"/>
    <lineage>
        <taxon>Eukaryota</taxon>
        <taxon>Viridiplantae</taxon>
        <taxon>Streptophyta</taxon>
        <taxon>Embryophyta</taxon>
        <taxon>Tracheophyta</taxon>
        <taxon>Spermatophyta</taxon>
        <taxon>Magnoliopsida</taxon>
        <taxon>eudicotyledons</taxon>
        <taxon>Gunneridae</taxon>
        <taxon>Pentapetalae</taxon>
        <taxon>asterids</taxon>
        <taxon>lamiids</taxon>
        <taxon>Lamiales</taxon>
        <taxon>Orobanchaceae</taxon>
        <taxon>Orobanchaceae incertae sedis</taxon>
        <taxon>Phtheirospermum</taxon>
    </lineage>
</organism>
<gene>
    <name evidence="2" type="ORF">PHJA_000855300</name>
</gene>
<dbReference type="OrthoDB" id="197155at2759"/>
<feature type="region of interest" description="Disordered" evidence="1">
    <location>
        <begin position="27"/>
        <end position="49"/>
    </location>
</feature>
<comment type="caution">
    <text evidence="2">The sequence shown here is derived from an EMBL/GenBank/DDBJ whole genome shotgun (WGS) entry which is preliminary data.</text>
</comment>